<feature type="compositionally biased region" description="Basic and acidic residues" evidence="1">
    <location>
        <begin position="253"/>
        <end position="264"/>
    </location>
</feature>
<feature type="compositionally biased region" description="Basic and acidic residues" evidence="1">
    <location>
        <begin position="223"/>
        <end position="238"/>
    </location>
</feature>
<feature type="compositionally biased region" description="Basic residues" evidence="1">
    <location>
        <begin position="409"/>
        <end position="418"/>
    </location>
</feature>
<dbReference type="Proteomes" id="UP000184383">
    <property type="component" value="Unassembled WGS sequence"/>
</dbReference>
<dbReference type="GeneID" id="63748898"/>
<dbReference type="InterPro" id="IPR058348">
    <property type="entry name" value="DUF8035"/>
</dbReference>
<feature type="domain" description="DUF8035" evidence="2">
    <location>
        <begin position="552"/>
        <end position="604"/>
    </location>
</feature>
<name>A0A1L9S3B0_ASPWE</name>
<dbReference type="EMBL" id="KV878209">
    <property type="protein sequence ID" value="OJJ41633.1"/>
    <property type="molecule type" value="Genomic_DNA"/>
</dbReference>
<evidence type="ECO:0000256" key="1">
    <source>
        <dbReference type="SAM" id="MobiDB-lite"/>
    </source>
</evidence>
<evidence type="ECO:0000313" key="3">
    <source>
        <dbReference type="EMBL" id="OJJ41633.1"/>
    </source>
</evidence>
<accession>A0A1L9S3B0</accession>
<dbReference type="Pfam" id="PF26118">
    <property type="entry name" value="DUF8035"/>
    <property type="match status" value="1"/>
</dbReference>
<sequence length="616" mass="69708">MDPSARYRPMSPAGRMIDPMRASTGTMQLSSYDPYEPPAPRYAYNYSGYPPDVPYHAPYDPRLHRESTLEARPIASKAYRDHGHPKLRTEYAVRPRQRSNTASAADIPHSPLRVAIPSSPLSRQPPIISSSYDRPTSPLPADERYMVPASSRHGRAHRRLYSNDYSSDTGRLGHNDKAMVKSRVDPGAYRAYEARHPPRYPHNARKGEDIDDYDAYSYTNPREQFEKDSAARMSYDRGVHRRERPLSMTGIEDIPHLMAKKEPRTLGPPPSSRGFDKLEREARVRSSTLNSGDSDASRDFARSRRRSRQRTPIALHQESDDGYSSLTYDLNDSRQHRRRRRPRPEDEMGRQPHDDRALRKITAGESVASRSSAGLGTAGLGYSDDFDYELSPRSDRHRPRAPGYDEHRHHNRSSRPSRRRVESDSDAYTSDEDLKDYRREPAAPKAPGSDSSAGSGKDQSQHLTVARPRRRSKSRPRILEASPTQEPGSGSSQEDLKTSVTVDPTPTKELEAPPPRGILKPPREKFPEEPNPVREGVAPLKDAHKKGIPPGARWTKVDRRLVNPAALEASNERFEERSEYVIVLRVLTKEEIQAFAVKTQEIRGKDERGLLTDDGD</sequence>
<dbReference type="STRING" id="1073089.A0A1L9S3B0"/>
<keyword evidence="4" id="KW-1185">Reference proteome</keyword>
<feature type="compositionally biased region" description="Basic residues" evidence="1">
    <location>
        <begin position="467"/>
        <end position="476"/>
    </location>
</feature>
<feature type="compositionally biased region" description="Polar residues" evidence="1">
    <location>
        <begin position="482"/>
        <end position="504"/>
    </location>
</feature>
<dbReference type="RefSeq" id="XP_040695309.1">
    <property type="nucleotide sequence ID" value="XM_040833050.1"/>
</dbReference>
<proteinExistence type="predicted"/>
<evidence type="ECO:0000313" key="4">
    <source>
        <dbReference type="Proteomes" id="UP000184383"/>
    </source>
</evidence>
<feature type="region of interest" description="Disordered" evidence="1">
    <location>
        <begin position="189"/>
        <end position="552"/>
    </location>
</feature>
<feature type="region of interest" description="Disordered" evidence="1">
    <location>
        <begin position="1"/>
        <end position="22"/>
    </location>
</feature>
<evidence type="ECO:0000259" key="2">
    <source>
        <dbReference type="Pfam" id="PF26118"/>
    </source>
</evidence>
<dbReference type="PANTHER" id="PTHR42081:SF1">
    <property type="entry name" value="ZINC FINGER PROTEIN DHHC DOMAIN CONTAINING PROTEIN"/>
    <property type="match status" value="1"/>
</dbReference>
<feature type="compositionally biased region" description="Polar residues" evidence="1">
    <location>
        <begin position="119"/>
        <end position="134"/>
    </location>
</feature>
<reference evidence="4" key="1">
    <citation type="journal article" date="2017" name="Genome Biol.">
        <title>Comparative genomics reveals high biological diversity and specific adaptations in the industrially and medically important fungal genus Aspergillus.</title>
        <authorList>
            <person name="de Vries R.P."/>
            <person name="Riley R."/>
            <person name="Wiebenga A."/>
            <person name="Aguilar-Osorio G."/>
            <person name="Amillis S."/>
            <person name="Uchima C.A."/>
            <person name="Anderluh G."/>
            <person name="Asadollahi M."/>
            <person name="Askin M."/>
            <person name="Barry K."/>
            <person name="Battaglia E."/>
            <person name="Bayram O."/>
            <person name="Benocci T."/>
            <person name="Braus-Stromeyer S.A."/>
            <person name="Caldana C."/>
            <person name="Canovas D."/>
            <person name="Cerqueira G.C."/>
            <person name="Chen F."/>
            <person name="Chen W."/>
            <person name="Choi C."/>
            <person name="Clum A."/>
            <person name="Dos Santos R.A."/>
            <person name="Damasio A.R."/>
            <person name="Diallinas G."/>
            <person name="Emri T."/>
            <person name="Fekete E."/>
            <person name="Flipphi M."/>
            <person name="Freyberg S."/>
            <person name="Gallo A."/>
            <person name="Gournas C."/>
            <person name="Habgood R."/>
            <person name="Hainaut M."/>
            <person name="Harispe M.L."/>
            <person name="Henrissat B."/>
            <person name="Hilden K.S."/>
            <person name="Hope R."/>
            <person name="Hossain A."/>
            <person name="Karabika E."/>
            <person name="Karaffa L."/>
            <person name="Karanyi Z."/>
            <person name="Krasevec N."/>
            <person name="Kuo A."/>
            <person name="Kusch H."/>
            <person name="LaButti K."/>
            <person name="Lagendijk E.L."/>
            <person name="Lapidus A."/>
            <person name="Levasseur A."/>
            <person name="Lindquist E."/>
            <person name="Lipzen A."/>
            <person name="Logrieco A.F."/>
            <person name="MacCabe A."/>
            <person name="Maekelae M.R."/>
            <person name="Malavazi I."/>
            <person name="Melin P."/>
            <person name="Meyer V."/>
            <person name="Mielnichuk N."/>
            <person name="Miskei M."/>
            <person name="Molnar A.P."/>
            <person name="Mule G."/>
            <person name="Ngan C.Y."/>
            <person name="Orejas M."/>
            <person name="Orosz E."/>
            <person name="Ouedraogo J.P."/>
            <person name="Overkamp K.M."/>
            <person name="Park H.-S."/>
            <person name="Perrone G."/>
            <person name="Piumi F."/>
            <person name="Punt P.J."/>
            <person name="Ram A.F."/>
            <person name="Ramon A."/>
            <person name="Rauscher S."/>
            <person name="Record E."/>
            <person name="Riano-Pachon D.M."/>
            <person name="Robert V."/>
            <person name="Roehrig J."/>
            <person name="Ruller R."/>
            <person name="Salamov A."/>
            <person name="Salih N.S."/>
            <person name="Samson R.A."/>
            <person name="Sandor E."/>
            <person name="Sanguinetti M."/>
            <person name="Schuetze T."/>
            <person name="Sepcic K."/>
            <person name="Shelest E."/>
            <person name="Sherlock G."/>
            <person name="Sophianopoulou V."/>
            <person name="Squina F.M."/>
            <person name="Sun H."/>
            <person name="Susca A."/>
            <person name="Todd R.B."/>
            <person name="Tsang A."/>
            <person name="Unkles S.E."/>
            <person name="van de Wiele N."/>
            <person name="van Rossen-Uffink D."/>
            <person name="Oliveira J.V."/>
            <person name="Vesth T.C."/>
            <person name="Visser J."/>
            <person name="Yu J.-H."/>
            <person name="Zhou M."/>
            <person name="Andersen M.R."/>
            <person name="Archer D.B."/>
            <person name="Baker S.E."/>
            <person name="Benoit I."/>
            <person name="Brakhage A.A."/>
            <person name="Braus G.H."/>
            <person name="Fischer R."/>
            <person name="Frisvad J.C."/>
            <person name="Goldman G.H."/>
            <person name="Houbraken J."/>
            <person name="Oakley B."/>
            <person name="Pocsi I."/>
            <person name="Scazzocchio C."/>
            <person name="Seiboth B."/>
            <person name="vanKuyk P.A."/>
            <person name="Wortman J."/>
            <person name="Dyer P.S."/>
            <person name="Grigoriev I.V."/>
        </authorList>
    </citation>
    <scope>NUCLEOTIDE SEQUENCE [LARGE SCALE GENOMIC DNA]</scope>
    <source>
        <strain evidence="4">DTO 134E9</strain>
    </source>
</reference>
<protein>
    <recommendedName>
        <fullName evidence="2">DUF8035 domain-containing protein</fullName>
    </recommendedName>
</protein>
<feature type="compositionally biased region" description="Polar residues" evidence="1">
    <location>
        <begin position="449"/>
        <end position="463"/>
    </location>
</feature>
<dbReference type="PANTHER" id="PTHR42081">
    <property type="entry name" value="ZINC FINGER PROTEIN DHHC DOMAIN CONTAINING PROTEIN"/>
    <property type="match status" value="1"/>
</dbReference>
<feature type="compositionally biased region" description="Basic and acidic residues" evidence="1">
    <location>
        <begin position="521"/>
        <end position="532"/>
    </location>
</feature>
<dbReference type="AlphaFoldDB" id="A0A1L9S3B0"/>
<gene>
    <name evidence="3" type="ORF">ASPWEDRAFT_278209</name>
</gene>
<organism evidence="3 4">
    <name type="scientific">Aspergillus wentii DTO 134E9</name>
    <dbReference type="NCBI Taxonomy" id="1073089"/>
    <lineage>
        <taxon>Eukaryota</taxon>
        <taxon>Fungi</taxon>
        <taxon>Dikarya</taxon>
        <taxon>Ascomycota</taxon>
        <taxon>Pezizomycotina</taxon>
        <taxon>Eurotiomycetes</taxon>
        <taxon>Eurotiomycetidae</taxon>
        <taxon>Eurotiales</taxon>
        <taxon>Aspergillaceae</taxon>
        <taxon>Aspergillus</taxon>
        <taxon>Aspergillus subgen. Cremei</taxon>
    </lineage>
</organism>
<dbReference type="VEuPathDB" id="FungiDB:ASPWEDRAFT_278209"/>
<feature type="compositionally biased region" description="Basic and acidic residues" evidence="1">
    <location>
        <begin position="343"/>
        <end position="358"/>
    </location>
</feature>
<feature type="compositionally biased region" description="Basic and acidic residues" evidence="1">
    <location>
        <begin position="274"/>
        <end position="284"/>
    </location>
</feature>
<feature type="region of interest" description="Disordered" evidence="1">
    <location>
        <begin position="95"/>
        <end position="142"/>
    </location>
</feature>
<dbReference type="OrthoDB" id="5418088at2759"/>